<dbReference type="PANTHER" id="PTHR30349">
    <property type="entry name" value="PHAGE INTEGRASE-RELATED"/>
    <property type="match status" value="1"/>
</dbReference>
<comment type="similarity">
    <text evidence="1">Belongs to the 'phage' integrase family.</text>
</comment>
<sequence>MGVFNTPSGRYLADPKYRGQRGKARTFDTKREALDYIHQQRAYMAGGYDPRSGKRSLDGVMRDWLAERKGIVSPATYDTDGYMIAWVPERFRTLPVGEIRPATVEAMLNELARAGRAQSSIERARGTWSEFFAWAARQGMIAASPMVGVRTPKTGKRRREMRPWTRTELDRQLGVWRNLNPAAAATMHFLALTGVRFGEARALRVRHVETTPTLMRLRVERSRSEGREEKETKSGRSRNVPIAMELRDWVQSRTEGRSADDLLMPPMHAGRIKAQLNWEETAGGRSIHQARHTAICLWLAAGVSVEKVQAWAGHSSIVTTNRYVTYLGQDDEDEIAKVGR</sequence>
<protein>
    <submittedName>
        <fullName evidence="5">Integrase</fullName>
    </submittedName>
</protein>
<keyword evidence="2" id="KW-0238">DNA-binding</keyword>
<name>A0A1R4JY16_9MICO</name>
<dbReference type="InterPro" id="IPR010998">
    <property type="entry name" value="Integrase_recombinase_N"/>
</dbReference>
<evidence type="ECO:0000256" key="1">
    <source>
        <dbReference type="ARBA" id="ARBA00008857"/>
    </source>
</evidence>
<reference evidence="5 6" key="1">
    <citation type="submission" date="2017-02" db="EMBL/GenBank/DDBJ databases">
        <authorList>
            <person name="Peterson S.W."/>
        </authorList>
    </citation>
    <scope>NUCLEOTIDE SEQUENCE [LARGE SCALE GENOMIC DNA]</scope>
    <source>
        <strain evidence="5 6">B Mb 05.01</strain>
    </source>
</reference>
<dbReference type="EMBL" id="FUKO01000022">
    <property type="protein sequence ID" value="SJN36868.1"/>
    <property type="molecule type" value="Genomic_DNA"/>
</dbReference>
<gene>
    <name evidence="5" type="ORF">FM104_09365</name>
</gene>
<dbReference type="InterPro" id="IPR050090">
    <property type="entry name" value="Tyrosine_recombinase_XerCD"/>
</dbReference>
<evidence type="ECO:0000256" key="3">
    <source>
        <dbReference type="ARBA" id="ARBA00023172"/>
    </source>
</evidence>
<dbReference type="InterPro" id="IPR013762">
    <property type="entry name" value="Integrase-like_cat_sf"/>
</dbReference>
<dbReference type="Gene3D" id="1.10.150.130">
    <property type="match status" value="1"/>
</dbReference>
<keyword evidence="3" id="KW-0233">DNA recombination</keyword>
<keyword evidence="6" id="KW-1185">Reference proteome</keyword>
<evidence type="ECO:0000259" key="4">
    <source>
        <dbReference type="PROSITE" id="PS51898"/>
    </source>
</evidence>
<evidence type="ECO:0000256" key="2">
    <source>
        <dbReference type="ARBA" id="ARBA00023125"/>
    </source>
</evidence>
<dbReference type="PANTHER" id="PTHR30349:SF64">
    <property type="entry name" value="PROPHAGE INTEGRASE INTD-RELATED"/>
    <property type="match status" value="1"/>
</dbReference>
<dbReference type="SUPFAM" id="SSF56349">
    <property type="entry name" value="DNA breaking-rejoining enzymes"/>
    <property type="match status" value="1"/>
</dbReference>
<dbReference type="AlphaFoldDB" id="A0A1R4JY16"/>
<evidence type="ECO:0000313" key="5">
    <source>
        <dbReference type="EMBL" id="SJN36868.1"/>
    </source>
</evidence>
<dbReference type="Pfam" id="PF00589">
    <property type="entry name" value="Phage_integrase"/>
    <property type="match status" value="1"/>
</dbReference>
<proteinExistence type="inferred from homology"/>
<accession>A0A1R4JY16</accession>
<dbReference type="RefSeq" id="WP_087131714.1">
    <property type="nucleotide sequence ID" value="NZ_FUKO01000022.1"/>
</dbReference>
<dbReference type="Gene3D" id="1.10.443.10">
    <property type="entry name" value="Intergrase catalytic core"/>
    <property type="match status" value="1"/>
</dbReference>
<feature type="domain" description="Tyr recombinase" evidence="4">
    <location>
        <begin position="159"/>
        <end position="337"/>
    </location>
</feature>
<organism evidence="5 6">
    <name type="scientific">Microbacterium esteraromaticum</name>
    <dbReference type="NCBI Taxonomy" id="57043"/>
    <lineage>
        <taxon>Bacteria</taxon>
        <taxon>Bacillati</taxon>
        <taxon>Actinomycetota</taxon>
        <taxon>Actinomycetes</taxon>
        <taxon>Micrococcales</taxon>
        <taxon>Microbacteriaceae</taxon>
        <taxon>Microbacterium</taxon>
    </lineage>
</organism>
<dbReference type="GO" id="GO:0015074">
    <property type="term" value="P:DNA integration"/>
    <property type="evidence" value="ECO:0007669"/>
    <property type="project" value="InterPro"/>
</dbReference>
<dbReference type="PROSITE" id="PS51898">
    <property type="entry name" value="TYR_RECOMBINASE"/>
    <property type="match status" value="1"/>
</dbReference>
<dbReference type="Proteomes" id="UP000196320">
    <property type="component" value="Unassembled WGS sequence"/>
</dbReference>
<dbReference type="InterPro" id="IPR011010">
    <property type="entry name" value="DNA_brk_join_enz"/>
</dbReference>
<dbReference type="GO" id="GO:0006310">
    <property type="term" value="P:DNA recombination"/>
    <property type="evidence" value="ECO:0007669"/>
    <property type="project" value="UniProtKB-KW"/>
</dbReference>
<dbReference type="InterPro" id="IPR002104">
    <property type="entry name" value="Integrase_catalytic"/>
</dbReference>
<dbReference type="GO" id="GO:0003677">
    <property type="term" value="F:DNA binding"/>
    <property type="evidence" value="ECO:0007669"/>
    <property type="project" value="UniProtKB-KW"/>
</dbReference>
<dbReference type="OrthoDB" id="1822491at2"/>
<evidence type="ECO:0000313" key="6">
    <source>
        <dbReference type="Proteomes" id="UP000196320"/>
    </source>
</evidence>